<evidence type="ECO:0000256" key="13">
    <source>
        <dbReference type="SAM" id="MobiDB-lite"/>
    </source>
</evidence>
<organism evidence="16 17">
    <name type="scientific">Marinomonas colpomeniae</name>
    <dbReference type="NCBI Taxonomy" id="2774408"/>
    <lineage>
        <taxon>Bacteria</taxon>
        <taxon>Pseudomonadati</taxon>
        <taxon>Pseudomonadota</taxon>
        <taxon>Gammaproteobacteria</taxon>
        <taxon>Oceanospirillales</taxon>
        <taxon>Oceanospirillaceae</taxon>
        <taxon>Marinomonas</taxon>
    </lineage>
</organism>
<keyword evidence="8 12" id="KW-0798">TonB box</keyword>
<dbReference type="InterPro" id="IPR039426">
    <property type="entry name" value="TonB-dep_rcpt-like"/>
</dbReference>
<evidence type="ECO:0000313" key="16">
    <source>
        <dbReference type="EMBL" id="MBD5770796.1"/>
    </source>
</evidence>
<proteinExistence type="inferred from homology"/>
<evidence type="ECO:0000256" key="11">
    <source>
        <dbReference type="PROSITE-ProRule" id="PRU01360"/>
    </source>
</evidence>
<dbReference type="InterPro" id="IPR012910">
    <property type="entry name" value="Plug_dom"/>
</dbReference>
<keyword evidence="3 11" id="KW-1134">Transmembrane beta strand</keyword>
<evidence type="ECO:0000256" key="4">
    <source>
        <dbReference type="ARBA" id="ARBA00022496"/>
    </source>
</evidence>
<dbReference type="InterPro" id="IPR036942">
    <property type="entry name" value="Beta-barrel_TonB_sf"/>
</dbReference>
<evidence type="ECO:0000259" key="14">
    <source>
        <dbReference type="Pfam" id="PF00593"/>
    </source>
</evidence>
<dbReference type="Pfam" id="PF00593">
    <property type="entry name" value="TonB_dep_Rec_b-barrel"/>
    <property type="match status" value="1"/>
</dbReference>
<keyword evidence="7" id="KW-0406">Ion transport</keyword>
<dbReference type="RefSeq" id="WP_191594173.1">
    <property type="nucleotide sequence ID" value="NZ_JACYFC010000002.1"/>
</dbReference>
<comment type="subcellular location">
    <subcellularLocation>
        <location evidence="1 11">Cell outer membrane</location>
        <topology evidence="1 11">Multi-pass membrane protein</topology>
    </subcellularLocation>
</comment>
<dbReference type="EMBL" id="JACYFC010000002">
    <property type="protein sequence ID" value="MBD5770796.1"/>
    <property type="molecule type" value="Genomic_DNA"/>
</dbReference>
<evidence type="ECO:0000313" key="17">
    <source>
        <dbReference type="Proteomes" id="UP000604161"/>
    </source>
</evidence>
<sequence>MSQTSITNIPTHLSLVALSVIAINSVIISPNVQAETIRLESIVITGEKIDKSIKDTTTAVTVINEDELEKGESNNALDIATHAPNVIADSFDHIAIRGISGGGAANGGLVYLTSARARIATVIDGTTQDWSGYNFSPSSLWDTKQVEVLRGPQSTTQGSSAIAGAIVVNTNDPTFDSEAAVRIGLETYKNGNLKYNLAAMSSGAIIDEELAYRIAIDKTQGEGFLNYETSSYDTPNPSESESFNVRGKLLWEASSIPELSTKVTINYHKNDGEHANFASNTEEGMETQTYTLNGTNEFRIQDSNANSFAVDIDYEFDQGITNAFHISQSSSDIHDDAYSTGYEYDINQDTTALENRVLFNRKDSNLSGVLGLFISEKDASLSTDNYDIQTAYTTATTAAYGESMYSLSSKAKIALGLRIENENTDKTSSTQFSGSGNNEQSTDETHYLPKLGVTYAASNSTTIGATIRQGYSPSGAAINFSGVAYTYDSEEVTSFELSSKSHFNNGTTLNANVFYNDYTDYQAGTSSFTIVNVDAATTYGMELEATKWLTENLELRGSIGLLKSEIDEDDSYKGNELTSAPESSLSIGFTQYIDTTWSFGADITHVGEYYSDLDNTSSSISGDYVMADARIQYMMGNLTINGYIKNLTDEDAVYYRGGVLAAVGQTRTIGINATYRM</sequence>
<feature type="region of interest" description="Disordered" evidence="13">
    <location>
        <begin position="424"/>
        <end position="444"/>
    </location>
</feature>
<feature type="domain" description="TonB-dependent receptor-like beta-barrel" evidence="14">
    <location>
        <begin position="231"/>
        <end position="647"/>
    </location>
</feature>
<dbReference type="PANTHER" id="PTHR32552:SF81">
    <property type="entry name" value="TONB-DEPENDENT OUTER MEMBRANE RECEPTOR"/>
    <property type="match status" value="1"/>
</dbReference>
<comment type="caution">
    <text evidence="16">The sequence shown here is derived from an EMBL/GenBank/DDBJ whole genome shotgun (WGS) entry which is preliminary data.</text>
</comment>
<evidence type="ECO:0000256" key="12">
    <source>
        <dbReference type="RuleBase" id="RU003357"/>
    </source>
</evidence>
<keyword evidence="16" id="KW-0675">Receptor</keyword>
<keyword evidence="17" id="KW-1185">Reference proteome</keyword>
<dbReference type="Gene3D" id="2.40.170.20">
    <property type="entry name" value="TonB-dependent receptor, beta-barrel domain"/>
    <property type="match status" value="1"/>
</dbReference>
<evidence type="ECO:0000256" key="3">
    <source>
        <dbReference type="ARBA" id="ARBA00022452"/>
    </source>
</evidence>
<keyword evidence="5 11" id="KW-0812">Transmembrane</keyword>
<evidence type="ECO:0000256" key="2">
    <source>
        <dbReference type="ARBA" id="ARBA00022448"/>
    </source>
</evidence>
<dbReference type="Proteomes" id="UP000604161">
    <property type="component" value="Unassembled WGS sequence"/>
</dbReference>
<keyword evidence="6" id="KW-0408">Iron</keyword>
<keyword evidence="9 11" id="KW-0472">Membrane</keyword>
<keyword evidence="2 11" id="KW-0813">Transport</keyword>
<name>A0ABR8NXQ1_9GAMM</name>
<evidence type="ECO:0000256" key="7">
    <source>
        <dbReference type="ARBA" id="ARBA00023065"/>
    </source>
</evidence>
<evidence type="ECO:0000256" key="6">
    <source>
        <dbReference type="ARBA" id="ARBA00023004"/>
    </source>
</evidence>
<accession>A0ABR8NXQ1</accession>
<evidence type="ECO:0000256" key="9">
    <source>
        <dbReference type="ARBA" id="ARBA00023136"/>
    </source>
</evidence>
<dbReference type="Pfam" id="PF07715">
    <property type="entry name" value="Plug"/>
    <property type="match status" value="1"/>
</dbReference>
<comment type="similarity">
    <text evidence="11 12">Belongs to the TonB-dependent receptor family.</text>
</comment>
<reference evidence="16 17" key="1">
    <citation type="submission" date="2020-09" db="EMBL/GenBank/DDBJ databases">
        <title>Marinomonas sp. nov., isolated from the cysticercosis algae of Qingdao, China.</title>
        <authorList>
            <person name="Sun X."/>
        </authorList>
    </citation>
    <scope>NUCLEOTIDE SEQUENCE [LARGE SCALE GENOMIC DNA]</scope>
    <source>
        <strain evidence="16 17">SM2066</strain>
    </source>
</reference>
<feature type="domain" description="TonB-dependent receptor plug" evidence="15">
    <location>
        <begin position="53"/>
        <end position="165"/>
    </location>
</feature>
<gene>
    <name evidence="16" type="ORF">IF202_07000</name>
</gene>
<evidence type="ECO:0000256" key="1">
    <source>
        <dbReference type="ARBA" id="ARBA00004571"/>
    </source>
</evidence>
<dbReference type="InterPro" id="IPR000531">
    <property type="entry name" value="Beta-barrel_TonB"/>
</dbReference>
<evidence type="ECO:0000259" key="15">
    <source>
        <dbReference type="Pfam" id="PF07715"/>
    </source>
</evidence>
<feature type="compositionally biased region" description="Polar residues" evidence="13">
    <location>
        <begin position="426"/>
        <end position="440"/>
    </location>
</feature>
<protein>
    <submittedName>
        <fullName evidence="16">TonB-dependent receptor</fullName>
    </submittedName>
</protein>
<evidence type="ECO:0000256" key="10">
    <source>
        <dbReference type="ARBA" id="ARBA00023237"/>
    </source>
</evidence>
<evidence type="ECO:0000256" key="8">
    <source>
        <dbReference type="ARBA" id="ARBA00023077"/>
    </source>
</evidence>
<keyword evidence="4" id="KW-0410">Iron transport</keyword>
<dbReference type="PROSITE" id="PS52016">
    <property type="entry name" value="TONB_DEPENDENT_REC_3"/>
    <property type="match status" value="1"/>
</dbReference>
<dbReference type="PANTHER" id="PTHR32552">
    <property type="entry name" value="FERRICHROME IRON RECEPTOR-RELATED"/>
    <property type="match status" value="1"/>
</dbReference>
<evidence type="ECO:0000256" key="5">
    <source>
        <dbReference type="ARBA" id="ARBA00022692"/>
    </source>
</evidence>
<keyword evidence="10 11" id="KW-0998">Cell outer membrane</keyword>
<dbReference type="SUPFAM" id="SSF56935">
    <property type="entry name" value="Porins"/>
    <property type="match status" value="1"/>
</dbReference>